<dbReference type="PATRIC" id="fig|442562.3.peg.1154"/>
<dbReference type="InterPro" id="IPR050129">
    <property type="entry name" value="Zn_alcohol_dh"/>
</dbReference>
<evidence type="ECO:0000313" key="5">
    <source>
        <dbReference type="Proteomes" id="UP000019666"/>
    </source>
</evidence>
<dbReference type="InterPro" id="IPR036291">
    <property type="entry name" value="NAD(P)-bd_dom_sf"/>
</dbReference>
<evidence type="ECO:0000259" key="3">
    <source>
        <dbReference type="Pfam" id="PF08240"/>
    </source>
</evidence>
<comment type="caution">
    <text evidence="4">The sequence shown here is derived from an EMBL/GenBank/DDBJ whole genome shotgun (WGS) entry which is preliminary data.</text>
</comment>
<dbReference type="AlphaFoldDB" id="A0A017HRU0"/>
<dbReference type="Proteomes" id="UP000019666">
    <property type="component" value="Unassembled WGS sequence"/>
</dbReference>
<feature type="domain" description="Alcohol dehydrogenase-like C-terminal" evidence="2">
    <location>
        <begin position="205"/>
        <end position="332"/>
    </location>
</feature>
<dbReference type="InterPro" id="IPR013154">
    <property type="entry name" value="ADH-like_N"/>
</dbReference>
<evidence type="ECO:0000259" key="2">
    <source>
        <dbReference type="Pfam" id="PF00107"/>
    </source>
</evidence>
<dbReference type="GO" id="GO:0003939">
    <property type="term" value="F:L-iditol 2-dehydrogenase (NAD+) activity"/>
    <property type="evidence" value="ECO:0007669"/>
    <property type="project" value="UniProtKB-EC"/>
</dbReference>
<dbReference type="EMBL" id="AOSK01000032">
    <property type="protein sequence ID" value="EYD77217.1"/>
    <property type="molecule type" value="Genomic_DNA"/>
</dbReference>
<proteinExistence type="predicted"/>
<name>A0A017HRU0_9RHOB</name>
<dbReference type="RefSeq" id="WP_245639193.1">
    <property type="nucleotide sequence ID" value="NZ_KK088561.1"/>
</dbReference>
<dbReference type="InterPro" id="IPR013149">
    <property type="entry name" value="ADH-like_C"/>
</dbReference>
<dbReference type="Pfam" id="PF00107">
    <property type="entry name" value="ADH_zinc_N"/>
    <property type="match status" value="1"/>
</dbReference>
<keyword evidence="1 4" id="KW-0560">Oxidoreductase</keyword>
<accession>A0A017HRU0</accession>
<keyword evidence="5" id="KW-1185">Reference proteome</keyword>
<dbReference type="Gene3D" id="3.90.180.10">
    <property type="entry name" value="Medium-chain alcohol dehydrogenases, catalytic domain"/>
    <property type="match status" value="1"/>
</dbReference>
<protein>
    <submittedName>
        <fullName evidence="4">Sorbitol dehydrogenase</fullName>
        <ecNumber evidence="4">1.1.1.14</ecNumber>
    </submittedName>
</protein>
<dbReference type="STRING" id="442562.Rumeso_01164"/>
<organism evidence="4 5">
    <name type="scientific">Rubellimicrobium mesophilum DSM 19309</name>
    <dbReference type="NCBI Taxonomy" id="442562"/>
    <lineage>
        <taxon>Bacteria</taxon>
        <taxon>Pseudomonadati</taxon>
        <taxon>Pseudomonadota</taxon>
        <taxon>Alphaproteobacteria</taxon>
        <taxon>Rhodobacterales</taxon>
        <taxon>Roseobacteraceae</taxon>
        <taxon>Rubellimicrobium</taxon>
    </lineage>
</organism>
<dbReference type="PANTHER" id="PTHR43401:SF2">
    <property type="entry name" value="L-THREONINE 3-DEHYDROGENASE"/>
    <property type="match status" value="1"/>
</dbReference>
<dbReference type="SUPFAM" id="SSF50129">
    <property type="entry name" value="GroES-like"/>
    <property type="match status" value="1"/>
</dbReference>
<dbReference type="Pfam" id="PF08240">
    <property type="entry name" value="ADH_N"/>
    <property type="match status" value="1"/>
</dbReference>
<dbReference type="InterPro" id="IPR011032">
    <property type="entry name" value="GroES-like_sf"/>
</dbReference>
<dbReference type="SUPFAM" id="SSF51735">
    <property type="entry name" value="NAD(P)-binding Rossmann-fold domains"/>
    <property type="match status" value="1"/>
</dbReference>
<dbReference type="EC" id="1.1.1.14" evidence="4"/>
<gene>
    <name evidence="4" type="ORF">Rumeso_01164</name>
</gene>
<evidence type="ECO:0000256" key="1">
    <source>
        <dbReference type="ARBA" id="ARBA00023002"/>
    </source>
</evidence>
<feature type="domain" description="Alcohol dehydrogenase-like N-terminal" evidence="3">
    <location>
        <begin position="40"/>
        <end position="160"/>
    </location>
</feature>
<dbReference type="PANTHER" id="PTHR43401">
    <property type="entry name" value="L-THREONINE 3-DEHYDROGENASE"/>
    <property type="match status" value="1"/>
</dbReference>
<sequence length="371" mass="40676">MNIQSNPETLAQAIPETMKAVVCHGPRDYRLEQVPVPKPGPGEVLVKVILAGVCASDGKCYDGAPKIWGSNDGQGRYIEPPITVGHEFVAQVVQFGEGAEGRDGLKVGDHVCSEQIVPCGECLYCKEGLYWLCEPHDIYGFHQRTPGSWAEYMVFPRKALNYKLPEGMDPEHGVFVEPLGCAVHTINRAELRFNDTVVIAGCGSLGLGMVAAARMKNPKRLIALDLHPARLDLAKRCGADMTINPREEDAVAKVKELTGGYGCDVYVEATGAPRAVTQGLDMIRKRGRFIEFSVFREAVTADWSIIGDTKELDIKGVHLSPYAYETAIRMIAEGRLPMDEIITHKLPLEEFELGIQMVIDGSSSLKVTLRP</sequence>
<reference evidence="4 5" key="1">
    <citation type="submission" date="2013-02" db="EMBL/GenBank/DDBJ databases">
        <authorList>
            <person name="Fiebig A."/>
            <person name="Goeker M."/>
            <person name="Klenk H.-P.P."/>
        </authorList>
    </citation>
    <scope>NUCLEOTIDE SEQUENCE [LARGE SCALE GENOMIC DNA]</scope>
    <source>
        <strain evidence="4 5">DSM 19309</strain>
    </source>
</reference>
<evidence type="ECO:0000313" key="4">
    <source>
        <dbReference type="EMBL" id="EYD77217.1"/>
    </source>
</evidence>
<dbReference type="Gene3D" id="3.40.50.720">
    <property type="entry name" value="NAD(P)-binding Rossmann-like Domain"/>
    <property type="match status" value="1"/>
</dbReference>
<dbReference type="HOGENOM" id="CLU_026673_11_0_5"/>